<dbReference type="Gene3D" id="3.60.10.10">
    <property type="entry name" value="Endonuclease/exonuclease/phosphatase"/>
    <property type="match status" value="1"/>
</dbReference>
<protein>
    <submittedName>
        <fullName evidence="1">Uncharacterized protein</fullName>
    </submittedName>
</protein>
<evidence type="ECO:0000313" key="1">
    <source>
        <dbReference type="EMBL" id="PNF29930.1"/>
    </source>
</evidence>
<dbReference type="SUPFAM" id="SSF56219">
    <property type="entry name" value="DNase I-like"/>
    <property type="match status" value="1"/>
</dbReference>
<sequence>MAYFSDASMSGLAMSHVNFGNCLGIYYQNVRGLRTKQLEFYDNVCTSNFDIICLSKTWLNDLCYNHNIFPSRYTVYFSDQLYIKKACGGGIYQPLPPV</sequence>
<accession>A0A2J7QMW6</accession>
<dbReference type="InParanoid" id="A0A2J7QMW6"/>
<dbReference type="AlphaFoldDB" id="A0A2J7QMW6"/>
<dbReference type="Proteomes" id="UP000235965">
    <property type="component" value="Unassembled WGS sequence"/>
</dbReference>
<gene>
    <name evidence="1" type="ORF">B7P43_G07277</name>
</gene>
<proteinExistence type="predicted"/>
<evidence type="ECO:0000313" key="2">
    <source>
        <dbReference type="Proteomes" id="UP000235965"/>
    </source>
</evidence>
<comment type="caution">
    <text evidence="1">The sequence shown here is derived from an EMBL/GenBank/DDBJ whole genome shotgun (WGS) entry which is preliminary data.</text>
</comment>
<name>A0A2J7QMW6_9NEOP</name>
<dbReference type="EMBL" id="NEVH01013202">
    <property type="protein sequence ID" value="PNF29930.1"/>
    <property type="molecule type" value="Genomic_DNA"/>
</dbReference>
<reference evidence="1 2" key="1">
    <citation type="submission" date="2017-12" db="EMBL/GenBank/DDBJ databases">
        <title>Hemimetabolous genomes reveal molecular basis of termite eusociality.</title>
        <authorList>
            <person name="Harrison M.C."/>
            <person name="Jongepier E."/>
            <person name="Robertson H.M."/>
            <person name="Arning N."/>
            <person name="Bitard-Feildel T."/>
            <person name="Chao H."/>
            <person name="Childers C.P."/>
            <person name="Dinh H."/>
            <person name="Doddapaneni H."/>
            <person name="Dugan S."/>
            <person name="Gowin J."/>
            <person name="Greiner C."/>
            <person name="Han Y."/>
            <person name="Hu H."/>
            <person name="Hughes D.S.T."/>
            <person name="Huylmans A.-K."/>
            <person name="Kemena C."/>
            <person name="Kremer L.P.M."/>
            <person name="Lee S.L."/>
            <person name="Lopez-Ezquerra A."/>
            <person name="Mallet L."/>
            <person name="Monroy-Kuhn J.M."/>
            <person name="Moser A."/>
            <person name="Murali S.C."/>
            <person name="Muzny D.M."/>
            <person name="Otani S."/>
            <person name="Piulachs M.-D."/>
            <person name="Poelchau M."/>
            <person name="Qu J."/>
            <person name="Schaub F."/>
            <person name="Wada-Katsumata A."/>
            <person name="Worley K.C."/>
            <person name="Xie Q."/>
            <person name="Ylla G."/>
            <person name="Poulsen M."/>
            <person name="Gibbs R.A."/>
            <person name="Schal C."/>
            <person name="Richards S."/>
            <person name="Belles X."/>
            <person name="Korb J."/>
            <person name="Bornberg-Bauer E."/>
        </authorList>
    </citation>
    <scope>NUCLEOTIDE SEQUENCE [LARGE SCALE GENOMIC DNA]</scope>
    <source>
        <tissue evidence="1">Whole body</tissue>
    </source>
</reference>
<keyword evidence="2" id="KW-1185">Reference proteome</keyword>
<organism evidence="1 2">
    <name type="scientific">Cryptotermes secundus</name>
    <dbReference type="NCBI Taxonomy" id="105785"/>
    <lineage>
        <taxon>Eukaryota</taxon>
        <taxon>Metazoa</taxon>
        <taxon>Ecdysozoa</taxon>
        <taxon>Arthropoda</taxon>
        <taxon>Hexapoda</taxon>
        <taxon>Insecta</taxon>
        <taxon>Pterygota</taxon>
        <taxon>Neoptera</taxon>
        <taxon>Polyneoptera</taxon>
        <taxon>Dictyoptera</taxon>
        <taxon>Blattodea</taxon>
        <taxon>Blattoidea</taxon>
        <taxon>Termitoidae</taxon>
        <taxon>Kalotermitidae</taxon>
        <taxon>Cryptotermitinae</taxon>
        <taxon>Cryptotermes</taxon>
    </lineage>
</organism>
<dbReference type="InterPro" id="IPR036691">
    <property type="entry name" value="Endo/exonu/phosph_ase_sf"/>
</dbReference>